<sequence>MKTDYDVVVVGGGVVGCAVARGLAQYRIDACLVERELDVSLGTSCRNSGVLHSGINYKPGTLRAELAVRGNAMMDDLCRDLKVKIRRIGKLTVALDRDDLPGIERLHAQGQANGVPGLEIIGPARMRQIQPDVRGIAALWSPTSAIISPYGLTIALAESAKANGVDIRLDWPVANVNVLPQGRGFEVRNDRGDMLTCRVLVNAAGLFAAKICEMAGVGDYRIYPCRGEYYVLDKRLDGSLRTLIYPTPNPKDPGLGIHLTPTVDGNILIGPSADYQDSPRGTGNRAPVMASLRDEGLKLLPDIRVSDYIRTFAGLRAKRTPPEVGGNADFVIEDRPDVKGFINVLGIESPGLTSSPAIAEMVLGFVGNHLELRRNPDFNGVRPGSALSFSERSPEERADMIAADPDYGEMICRCEAVSKREVLDALDNPLGARAFVSLKYRSRVSMGRCQGGFCLPRIVRLLREEFDWEWADFVDHSVASNMFAGCAVDGGEGR</sequence>
<dbReference type="AlphaFoldDB" id="A0A6L5YA97"/>
<keyword evidence="4" id="KW-1185">Reference proteome</keyword>
<dbReference type="SUPFAM" id="SSF54373">
    <property type="entry name" value="FAD-linked reductases, C-terminal domain"/>
    <property type="match status" value="1"/>
</dbReference>
<dbReference type="SUPFAM" id="SSF51905">
    <property type="entry name" value="FAD/NAD(P)-binding domain"/>
    <property type="match status" value="1"/>
</dbReference>
<dbReference type="PROSITE" id="PS51257">
    <property type="entry name" value="PROKAR_LIPOPROTEIN"/>
    <property type="match status" value="1"/>
</dbReference>
<dbReference type="InterPro" id="IPR036188">
    <property type="entry name" value="FAD/NAD-bd_sf"/>
</dbReference>
<reference evidence="3 4" key="1">
    <citation type="submission" date="2019-08" db="EMBL/GenBank/DDBJ databases">
        <title>In-depth cultivation of the pig gut microbiome towards novel bacterial diversity and tailored functional studies.</title>
        <authorList>
            <person name="Wylensek D."/>
            <person name="Hitch T.C.A."/>
            <person name="Clavel T."/>
        </authorList>
    </citation>
    <scope>NUCLEOTIDE SEQUENCE [LARGE SCALE GENOMIC DNA]</scope>
    <source>
        <strain evidence="3 4">SM-530-WT-4B</strain>
    </source>
</reference>
<organism evidence="3 4">
    <name type="scientific">Pyramidobacter porci</name>
    <dbReference type="NCBI Taxonomy" id="2605789"/>
    <lineage>
        <taxon>Bacteria</taxon>
        <taxon>Thermotogati</taxon>
        <taxon>Synergistota</taxon>
        <taxon>Synergistia</taxon>
        <taxon>Synergistales</taxon>
        <taxon>Dethiosulfovibrionaceae</taxon>
        <taxon>Pyramidobacter</taxon>
    </lineage>
</organism>
<accession>A0A6L5YA97</accession>
<proteinExistence type="predicted"/>
<dbReference type="Gene3D" id="1.10.10.1100">
    <property type="entry name" value="BFD-like [2Fe-2S]-binding domain"/>
    <property type="match status" value="1"/>
</dbReference>
<dbReference type="Pfam" id="PF04324">
    <property type="entry name" value="Fer2_BFD"/>
    <property type="match status" value="1"/>
</dbReference>
<dbReference type="InterPro" id="IPR006076">
    <property type="entry name" value="FAD-dep_OxRdtase"/>
</dbReference>
<dbReference type="Pfam" id="PF01266">
    <property type="entry name" value="DAO"/>
    <property type="match status" value="1"/>
</dbReference>
<dbReference type="InterPro" id="IPR052745">
    <property type="entry name" value="G3P_Oxidase/Oxidoreductase"/>
</dbReference>
<dbReference type="Gene3D" id="3.50.50.60">
    <property type="entry name" value="FAD/NAD(P)-binding domain"/>
    <property type="match status" value="1"/>
</dbReference>
<protein>
    <submittedName>
        <fullName evidence="3">NAD(P)/FAD-dependent oxidoreductase</fullName>
    </submittedName>
</protein>
<dbReference type="PANTHER" id="PTHR42720:SF1">
    <property type="entry name" value="GLYCEROL 3-PHOSPHATE OXIDASE"/>
    <property type="match status" value="1"/>
</dbReference>
<evidence type="ECO:0000259" key="2">
    <source>
        <dbReference type="Pfam" id="PF04324"/>
    </source>
</evidence>
<feature type="domain" description="BFD-like [2Fe-2S]-binding" evidence="2">
    <location>
        <begin position="410"/>
        <end position="464"/>
    </location>
</feature>
<dbReference type="RefSeq" id="WP_154528224.1">
    <property type="nucleotide sequence ID" value="NZ_VUNH01000003.1"/>
</dbReference>
<dbReference type="PANTHER" id="PTHR42720">
    <property type="entry name" value="GLYCEROL-3-PHOSPHATE DEHYDROGENASE"/>
    <property type="match status" value="1"/>
</dbReference>
<feature type="domain" description="FAD dependent oxidoreductase" evidence="1">
    <location>
        <begin position="6"/>
        <end position="362"/>
    </location>
</feature>
<name>A0A6L5YA97_9BACT</name>
<comment type="caution">
    <text evidence="3">The sequence shown here is derived from an EMBL/GenBank/DDBJ whole genome shotgun (WGS) entry which is preliminary data.</text>
</comment>
<evidence type="ECO:0000313" key="3">
    <source>
        <dbReference type="EMBL" id="MST55113.1"/>
    </source>
</evidence>
<dbReference type="InterPro" id="IPR007419">
    <property type="entry name" value="BFD-like_2Fe2S-bd_dom"/>
</dbReference>
<gene>
    <name evidence="3" type="ORF">FYJ74_03500</name>
</gene>
<dbReference type="InterPro" id="IPR041854">
    <property type="entry name" value="BFD-like_2Fe2S-bd_dom_sf"/>
</dbReference>
<evidence type="ECO:0000313" key="4">
    <source>
        <dbReference type="Proteomes" id="UP000473699"/>
    </source>
</evidence>
<dbReference type="EMBL" id="VUNH01000003">
    <property type="protein sequence ID" value="MST55113.1"/>
    <property type="molecule type" value="Genomic_DNA"/>
</dbReference>
<dbReference type="CDD" id="cd19946">
    <property type="entry name" value="GlpA-like_Fer2_BFD-like"/>
    <property type="match status" value="1"/>
</dbReference>
<evidence type="ECO:0000259" key="1">
    <source>
        <dbReference type="Pfam" id="PF01266"/>
    </source>
</evidence>
<dbReference type="Proteomes" id="UP000473699">
    <property type="component" value="Unassembled WGS sequence"/>
</dbReference>
<dbReference type="Gene3D" id="3.30.9.10">
    <property type="entry name" value="D-Amino Acid Oxidase, subunit A, domain 2"/>
    <property type="match status" value="1"/>
</dbReference>